<keyword evidence="2" id="KW-1133">Transmembrane helix</keyword>
<feature type="region of interest" description="Disordered" evidence="1">
    <location>
        <begin position="176"/>
        <end position="199"/>
    </location>
</feature>
<proteinExistence type="predicted"/>
<evidence type="ECO:0000256" key="1">
    <source>
        <dbReference type="SAM" id="MobiDB-lite"/>
    </source>
</evidence>
<sequence>MKVHEFHSTTMLVLYLINCSLFFASVCWSFPSAPLNERDQPDVSWEAWLLVNENHRLPVVGQEESPKRRIVAKSVFVAPTFSPINLPPCAEGYDSDAMGRCVKIIKIDEDKHFDFLMQKLNAQFNTFDYETVIEDTNSEPTKVDIPLDFDEYLDEKPIVQEEEEEEIDMAIIVTPTTRNVPQEEESSTKLGKRDDNKGEYEEELKNLVKTTTSNTEETTTVVDSTSTSIPTTNAEELTTPITTTAMEEITSLEATTTTTEDITTVTESTPGSLETTTFTTTPPSTTLTSTTPKITTYHPIATTYHPNFGKIRNLVRFPDDERIFPRSRSNGDYVRFPEMDSKMQQESLKPHTRDVDDQTGNFNNEIITQEPSERILEKVTPPRSVETVIGEERFLTKKPFLWPVEDHRSRAQQRRPIVLRSVPMEDLSYLFGYSKNSATNHR</sequence>
<organism evidence="3 4">
    <name type="scientific">Hypothenemus hampei</name>
    <name type="common">Coffee berry borer</name>
    <dbReference type="NCBI Taxonomy" id="57062"/>
    <lineage>
        <taxon>Eukaryota</taxon>
        <taxon>Metazoa</taxon>
        <taxon>Ecdysozoa</taxon>
        <taxon>Arthropoda</taxon>
        <taxon>Hexapoda</taxon>
        <taxon>Insecta</taxon>
        <taxon>Pterygota</taxon>
        <taxon>Neoptera</taxon>
        <taxon>Endopterygota</taxon>
        <taxon>Coleoptera</taxon>
        <taxon>Polyphaga</taxon>
        <taxon>Cucujiformia</taxon>
        <taxon>Curculionidae</taxon>
        <taxon>Scolytinae</taxon>
        <taxon>Hypothenemus</taxon>
    </lineage>
</organism>
<dbReference type="Proteomes" id="UP001566132">
    <property type="component" value="Unassembled WGS sequence"/>
</dbReference>
<accession>A0ABD1EIT6</accession>
<evidence type="ECO:0000256" key="2">
    <source>
        <dbReference type="SAM" id="Phobius"/>
    </source>
</evidence>
<reference evidence="3 4" key="1">
    <citation type="submission" date="2024-05" db="EMBL/GenBank/DDBJ databases">
        <title>Genetic variation in Jamaican populations of the coffee berry borer (Hypothenemus hampei).</title>
        <authorList>
            <person name="Errbii M."/>
            <person name="Myrie A."/>
        </authorList>
    </citation>
    <scope>NUCLEOTIDE SEQUENCE [LARGE SCALE GENOMIC DNA]</scope>
    <source>
        <strain evidence="3">JA-Hopewell-2020-01-JO</strain>
        <tissue evidence="3">Whole body</tissue>
    </source>
</reference>
<evidence type="ECO:0000313" key="4">
    <source>
        <dbReference type="Proteomes" id="UP001566132"/>
    </source>
</evidence>
<feature type="region of interest" description="Disordered" evidence="1">
    <location>
        <begin position="256"/>
        <end position="291"/>
    </location>
</feature>
<dbReference type="AlphaFoldDB" id="A0ABD1EIT6"/>
<feature type="transmembrane region" description="Helical" evidence="2">
    <location>
        <begin position="12"/>
        <end position="31"/>
    </location>
</feature>
<keyword evidence="4" id="KW-1185">Reference proteome</keyword>
<name>A0ABD1EIT6_HYPHA</name>
<protein>
    <submittedName>
        <fullName evidence="3">Uncharacterized protein</fullName>
    </submittedName>
</protein>
<keyword evidence="2" id="KW-0812">Transmembrane</keyword>
<comment type="caution">
    <text evidence="3">The sequence shown here is derived from an EMBL/GenBank/DDBJ whole genome shotgun (WGS) entry which is preliminary data.</text>
</comment>
<gene>
    <name evidence="3" type="ORF">ABEB36_009997</name>
</gene>
<evidence type="ECO:0000313" key="3">
    <source>
        <dbReference type="EMBL" id="KAL1494392.1"/>
    </source>
</evidence>
<keyword evidence="2" id="KW-0472">Membrane</keyword>
<dbReference type="EMBL" id="JBDJPC010000007">
    <property type="protein sequence ID" value="KAL1494392.1"/>
    <property type="molecule type" value="Genomic_DNA"/>
</dbReference>